<dbReference type="EMBL" id="CP000887">
    <property type="protein sequence ID" value="ACD73117.1"/>
    <property type="molecule type" value="Genomic_DNA"/>
</dbReference>
<evidence type="ECO:0000313" key="1">
    <source>
        <dbReference type="EMBL" id="ACD73117.1"/>
    </source>
</evidence>
<protein>
    <submittedName>
        <fullName evidence="1">Uncharacterized protein</fullName>
    </submittedName>
</protein>
<dbReference type="HOGENOM" id="CLU_3363715_0_0_5"/>
<dbReference type="KEGG" id="bmc:BAbS19_I16330"/>
<name>A0A0F6ASA2_BRUA1</name>
<reference evidence="1 2" key="1">
    <citation type="journal article" date="2008" name="PLoS ONE">
        <title>Genome sequence of Brucella abortus vaccine strain S19 compared to virulent strains yields candidate virulence genes.</title>
        <authorList>
            <person name="Crasta O.R."/>
            <person name="Folkerts O."/>
            <person name="Fei Z."/>
            <person name="Mane S.P."/>
            <person name="Evans C."/>
            <person name="Martino-Catt S."/>
            <person name="Bricker B."/>
            <person name="Yu G."/>
            <person name="Du L."/>
            <person name="Sobral B.W."/>
        </authorList>
    </citation>
    <scope>NUCLEOTIDE SEQUENCE [LARGE SCALE GENOMIC DNA]</scope>
    <source>
        <strain evidence="1 2">S19</strain>
    </source>
</reference>
<organism evidence="1 2">
    <name type="scientific">Brucella abortus (strain S19)</name>
    <dbReference type="NCBI Taxonomy" id="430066"/>
    <lineage>
        <taxon>Bacteria</taxon>
        <taxon>Pseudomonadati</taxon>
        <taxon>Pseudomonadota</taxon>
        <taxon>Alphaproteobacteria</taxon>
        <taxon>Hyphomicrobiales</taxon>
        <taxon>Brucellaceae</taxon>
        <taxon>Brucella/Ochrobactrum group</taxon>
        <taxon>Brucella</taxon>
    </lineage>
</organism>
<accession>A0A0F6ASA2</accession>
<dbReference type="AlphaFoldDB" id="A0A0F6ASA2"/>
<dbReference type="Proteomes" id="UP000002565">
    <property type="component" value="Chromosome 1"/>
</dbReference>
<gene>
    <name evidence="1" type="ordered locus">BAbS19_I16330</name>
</gene>
<evidence type="ECO:0000313" key="2">
    <source>
        <dbReference type="Proteomes" id="UP000002565"/>
    </source>
</evidence>
<proteinExistence type="predicted"/>
<sequence>MAIEGNFYIYVKVNVEKPGFGIKAVPVKTESLEPL</sequence>